<dbReference type="InterPro" id="IPR006691">
    <property type="entry name" value="GyrA/parC_rep"/>
</dbReference>
<reference evidence="2" key="1">
    <citation type="submission" date="2017-09" db="EMBL/GenBank/DDBJ databases">
        <title>Depth-based differentiation of microbial function through sediment-hosted aquifers and enrichment of novel symbionts in the deep terrestrial subsurface.</title>
        <authorList>
            <person name="Probst A.J."/>
            <person name="Ladd B."/>
            <person name="Jarett J.K."/>
            <person name="Geller-Mcgrath D.E."/>
            <person name="Sieber C.M.K."/>
            <person name="Emerson J.B."/>
            <person name="Anantharaman K."/>
            <person name="Thomas B.C."/>
            <person name="Malmstrom R."/>
            <person name="Stieglmeier M."/>
            <person name="Klingl A."/>
            <person name="Woyke T."/>
            <person name="Ryan C.M."/>
            <person name="Banfield J.F."/>
        </authorList>
    </citation>
    <scope>NUCLEOTIDE SEQUENCE [LARGE SCALE GENOMIC DNA]</scope>
</reference>
<organism evidence="1 2">
    <name type="scientific">candidate division WWE3 bacterium CG_4_9_14_3_um_filter_34_6</name>
    <dbReference type="NCBI Taxonomy" id="1975079"/>
    <lineage>
        <taxon>Bacteria</taxon>
        <taxon>Katanobacteria</taxon>
    </lineage>
</organism>
<dbReference type="SUPFAM" id="SSF101904">
    <property type="entry name" value="GyrA/ParC C-terminal domain-like"/>
    <property type="match status" value="1"/>
</dbReference>
<protein>
    <recommendedName>
        <fullName evidence="3">DNA gyrase subunit A</fullName>
    </recommendedName>
</protein>
<sequence>SGDIILTSEQGQVIRLKAIAIPTLNRDTLGVILMRLKPEDKVSAVSVFEKEEDNNGAIPD</sequence>
<gene>
    <name evidence="1" type="ORF">CO178_00160</name>
</gene>
<dbReference type="GO" id="GO:0006265">
    <property type="term" value="P:DNA topological change"/>
    <property type="evidence" value="ECO:0007669"/>
    <property type="project" value="InterPro"/>
</dbReference>
<dbReference type="GO" id="GO:0003916">
    <property type="term" value="F:DNA topoisomerase activity"/>
    <property type="evidence" value="ECO:0007669"/>
    <property type="project" value="InterPro"/>
</dbReference>
<name>A0A2M7X5L2_UNCKA</name>
<dbReference type="GO" id="GO:0003677">
    <property type="term" value="F:DNA binding"/>
    <property type="evidence" value="ECO:0007669"/>
    <property type="project" value="InterPro"/>
</dbReference>
<dbReference type="EMBL" id="PFWY01000009">
    <property type="protein sequence ID" value="PJA41438.1"/>
    <property type="molecule type" value="Genomic_DNA"/>
</dbReference>
<dbReference type="InterPro" id="IPR035516">
    <property type="entry name" value="Gyrase/topoIV_suA_C"/>
</dbReference>
<evidence type="ECO:0000313" key="2">
    <source>
        <dbReference type="Proteomes" id="UP000230683"/>
    </source>
</evidence>
<proteinExistence type="predicted"/>
<dbReference type="GO" id="GO:0005524">
    <property type="term" value="F:ATP binding"/>
    <property type="evidence" value="ECO:0007669"/>
    <property type="project" value="InterPro"/>
</dbReference>
<dbReference type="AlphaFoldDB" id="A0A2M7X5L2"/>
<accession>A0A2M7X5L2</accession>
<feature type="non-terminal residue" evidence="1">
    <location>
        <position position="1"/>
    </location>
</feature>
<evidence type="ECO:0000313" key="1">
    <source>
        <dbReference type="EMBL" id="PJA41438.1"/>
    </source>
</evidence>
<comment type="caution">
    <text evidence="1">The sequence shown here is derived from an EMBL/GenBank/DDBJ whole genome shotgun (WGS) entry which is preliminary data.</text>
</comment>
<dbReference type="Proteomes" id="UP000230683">
    <property type="component" value="Unassembled WGS sequence"/>
</dbReference>
<evidence type="ECO:0008006" key="3">
    <source>
        <dbReference type="Google" id="ProtNLM"/>
    </source>
</evidence>
<dbReference type="Pfam" id="PF03989">
    <property type="entry name" value="DNA_gyraseA_C"/>
    <property type="match status" value="1"/>
</dbReference>
<dbReference type="Gene3D" id="2.120.10.90">
    <property type="entry name" value="DNA gyrase/topoisomerase IV, subunit A, C-terminal"/>
    <property type="match status" value="1"/>
</dbReference>